<organism evidence="6">
    <name type="scientific">Homalodisca liturata</name>
    <dbReference type="NCBI Taxonomy" id="320908"/>
    <lineage>
        <taxon>Eukaryota</taxon>
        <taxon>Metazoa</taxon>
        <taxon>Ecdysozoa</taxon>
        <taxon>Arthropoda</taxon>
        <taxon>Hexapoda</taxon>
        <taxon>Insecta</taxon>
        <taxon>Pterygota</taxon>
        <taxon>Neoptera</taxon>
        <taxon>Paraneoptera</taxon>
        <taxon>Hemiptera</taxon>
        <taxon>Auchenorrhyncha</taxon>
        <taxon>Membracoidea</taxon>
        <taxon>Cicadellidae</taxon>
        <taxon>Cicadellinae</taxon>
        <taxon>Proconiini</taxon>
        <taxon>Homalodisca</taxon>
    </lineage>
</organism>
<dbReference type="GO" id="GO:0022625">
    <property type="term" value="C:cytosolic large ribosomal subunit"/>
    <property type="evidence" value="ECO:0007669"/>
    <property type="project" value="TreeGrafter"/>
</dbReference>
<keyword evidence="2 4" id="KW-0689">Ribosomal protein</keyword>
<dbReference type="GO" id="GO:0003735">
    <property type="term" value="F:structural constituent of ribosome"/>
    <property type="evidence" value="ECO:0007669"/>
    <property type="project" value="UniProtKB-UniRule"/>
</dbReference>
<evidence type="ECO:0000256" key="5">
    <source>
        <dbReference type="SAM" id="MobiDB-lite"/>
    </source>
</evidence>
<proteinExistence type="inferred from homology"/>
<feature type="compositionally biased region" description="Basic residues" evidence="5">
    <location>
        <begin position="25"/>
        <end position="49"/>
    </location>
</feature>
<sequence>EGLFLSEEFDFVGIFEDDQGAMAKSKNHTNHNQNRKAHRNGIKKPKRFRHESTLGVDPKFLRNLRFAKKHNLKPAEQLKRAAERKAARETKIAERKAAK</sequence>
<dbReference type="PANTHER" id="PTHR12884">
    <property type="entry name" value="60S RIBOSOMAL PROTEIN L29"/>
    <property type="match status" value="1"/>
</dbReference>
<evidence type="ECO:0000256" key="4">
    <source>
        <dbReference type="RuleBase" id="RU364026"/>
    </source>
</evidence>
<dbReference type="EMBL" id="GECU01031667">
    <property type="protein sequence ID" value="JAS76039.1"/>
    <property type="molecule type" value="Transcribed_RNA"/>
</dbReference>
<feature type="compositionally biased region" description="Basic and acidic residues" evidence="5">
    <location>
        <begin position="76"/>
        <end position="99"/>
    </location>
</feature>
<gene>
    <name evidence="6" type="ORF">g.4684</name>
</gene>
<dbReference type="GO" id="GO:0002181">
    <property type="term" value="P:cytoplasmic translation"/>
    <property type="evidence" value="ECO:0007669"/>
    <property type="project" value="TreeGrafter"/>
</dbReference>
<feature type="region of interest" description="Disordered" evidence="5">
    <location>
        <begin position="24"/>
        <end position="52"/>
    </location>
</feature>
<evidence type="ECO:0000256" key="2">
    <source>
        <dbReference type="ARBA" id="ARBA00022980"/>
    </source>
</evidence>
<name>A0A1B6HMY9_9HEMI</name>
<comment type="similarity">
    <text evidence="1 4">Belongs to the eukaryotic ribosomal protein eL29 family.</text>
</comment>
<feature type="non-terminal residue" evidence="6">
    <location>
        <position position="1"/>
    </location>
</feature>
<dbReference type="Pfam" id="PF01779">
    <property type="entry name" value="Ribosomal_L29e"/>
    <property type="match status" value="1"/>
</dbReference>
<protein>
    <recommendedName>
        <fullName evidence="4">60S ribosomal protein L29</fullName>
    </recommendedName>
</protein>
<accession>A0A1B6HMY9</accession>
<reference evidence="6" key="1">
    <citation type="submission" date="2015-11" db="EMBL/GenBank/DDBJ databases">
        <title>De novo transcriptome assembly of four potential Pierce s Disease insect vectors from Arizona vineyards.</title>
        <authorList>
            <person name="Tassone E.E."/>
        </authorList>
    </citation>
    <scope>NUCLEOTIDE SEQUENCE</scope>
</reference>
<dbReference type="AlphaFoldDB" id="A0A1B6HMY9"/>
<evidence type="ECO:0000313" key="6">
    <source>
        <dbReference type="EMBL" id="JAS76039.1"/>
    </source>
</evidence>
<dbReference type="Gene3D" id="6.10.140.1730">
    <property type="match status" value="1"/>
</dbReference>
<keyword evidence="3 4" id="KW-0687">Ribonucleoprotein</keyword>
<evidence type="ECO:0000256" key="3">
    <source>
        <dbReference type="ARBA" id="ARBA00023274"/>
    </source>
</evidence>
<dbReference type="InterPro" id="IPR002673">
    <property type="entry name" value="Ribosomal_eL29"/>
</dbReference>
<evidence type="ECO:0000256" key="1">
    <source>
        <dbReference type="ARBA" id="ARBA00010247"/>
    </source>
</evidence>
<dbReference type="PANTHER" id="PTHR12884:SF0">
    <property type="entry name" value="60S RIBOSOMAL PROTEIN L29"/>
    <property type="match status" value="1"/>
</dbReference>
<feature type="region of interest" description="Disordered" evidence="5">
    <location>
        <begin position="71"/>
        <end position="99"/>
    </location>
</feature>